<reference evidence="10 11" key="2">
    <citation type="submission" date="2024-05" db="EMBL/GenBank/DDBJ databases">
        <authorList>
            <person name="Chen Y."/>
            <person name="Shah S."/>
            <person name="Dougan E. K."/>
            <person name="Thang M."/>
            <person name="Chan C."/>
        </authorList>
    </citation>
    <scope>NUCLEOTIDE SEQUENCE [LARGE SCALE GENOMIC DNA]</scope>
</reference>
<organism evidence="9">
    <name type="scientific">Cladocopium goreaui</name>
    <dbReference type="NCBI Taxonomy" id="2562237"/>
    <lineage>
        <taxon>Eukaryota</taxon>
        <taxon>Sar</taxon>
        <taxon>Alveolata</taxon>
        <taxon>Dinophyceae</taxon>
        <taxon>Suessiales</taxon>
        <taxon>Symbiodiniaceae</taxon>
        <taxon>Cladocopium</taxon>
    </lineage>
</organism>
<keyword evidence="3" id="KW-0812">Transmembrane</keyword>
<keyword evidence="11" id="KW-1185">Reference proteome</keyword>
<evidence type="ECO:0000313" key="11">
    <source>
        <dbReference type="Proteomes" id="UP001152797"/>
    </source>
</evidence>
<dbReference type="PANTHER" id="PTHR13605">
    <property type="entry name" value="ER MEMBRANE PROTEIN COMPLEX SUBUNIT 7"/>
    <property type="match status" value="1"/>
</dbReference>
<dbReference type="GO" id="GO:0030246">
    <property type="term" value="F:carbohydrate binding"/>
    <property type="evidence" value="ECO:0007669"/>
    <property type="project" value="InterPro"/>
</dbReference>
<dbReference type="AlphaFoldDB" id="A0A9P1C6W1"/>
<comment type="caution">
    <text evidence="9">The sequence shown here is derived from an EMBL/GenBank/DDBJ whole genome shotgun (WGS) entry which is preliminary data.</text>
</comment>
<comment type="similarity">
    <text evidence="2">Belongs to the EMC7 family.</text>
</comment>
<dbReference type="EMBL" id="CAMXCT020001096">
    <property type="protein sequence ID" value="CAL1139972.1"/>
    <property type="molecule type" value="Genomic_DNA"/>
</dbReference>
<dbReference type="GO" id="GO:0072546">
    <property type="term" value="C:EMC complex"/>
    <property type="evidence" value="ECO:0007669"/>
    <property type="project" value="TreeGrafter"/>
</dbReference>
<evidence type="ECO:0000256" key="2">
    <source>
        <dbReference type="ARBA" id="ARBA00008880"/>
    </source>
</evidence>
<evidence type="ECO:0000256" key="4">
    <source>
        <dbReference type="ARBA" id="ARBA00022729"/>
    </source>
</evidence>
<dbReference type="SUPFAM" id="SSF49452">
    <property type="entry name" value="Starch-binding domain-like"/>
    <property type="match status" value="1"/>
</dbReference>
<feature type="compositionally biased region" description="Basic and acidic residues" evidence="7">
    <location>
        <begin position="277"/>
        <end position="303"/>
    </location>
</feature>
<evidence type="ECO:0000256" key="7">
    <source>
        <dbReference type="SAM" id="MobiDB-lite"/>
    </source>
</evidence>
<dbReference type="InterPro" id="IPR013784">
    <property type="entry name" value="Carb-bd-like_fold"/>
</dbReference>
<proteinExistence type="inferred from homology"/>
<dbReference type="PANTHER" id="PTHR13605:SF4">
    <property type="entry name" value="ER MEMBRANE PROTEIN COMPLEX SUBUNIT 7"/>
    <property type="match status" value="1"/>
</dbReference>
<dbReference type="Proteomes" id="UP001152797">
    <property type="component" value="Unassembled WGS sequence"/>
</dbReference>
<accession>A0A9P1C6W1</accession>
<gene>
    <name evidence="9" type="ORF">C1SCF055_LOCUS13940</name>
</gene>
<keyword evidence="4" id="KW-0732">Signal</keyword>
<sequence length="588" mass="64991">MLCQSFLSRLPADQFLQEEDGPCDPMIWRIGGSKRSDRQRRSPRAGASSNARDACEKAPETLAQVKRLPSVLKCTKVQVLLPAAIKLEDWIERRIGAEVAVETDAAGQRVCRLMGSEPLPRQESRNREKDRSEEFFRMLPKDSFLPEEEKLRMAIFDFLAGWSAQELATLQRCAQNPAVAEAKRGMFASHAVNFKDWIERRIGGELILRPDPAGRGELEIHLTPAARPVVAERVALLQARKPPGIWPAPARPPPHSLHSAPPIPAPMPHMVASGGSERNERSNRQERRRDKERKEPQHRDEASKQSFFDKLPAEELLEKELELRQILLDSLDIYFQKHPAGEGPALSMIAGQTKAYQEIKSSFLKGVSLREWVDRRIGGEVATKMGSNGQVIIFPRDREGQVNADVADEVMEAADLLDGKAQDFFDNLPPDGFLSQEEVLREAILNFLEAWDDVSAPPTLKVLQRNSEVELGCPDAASISGSFHRARPLRAQTGQIKGRVSIPHKFQDATSAAGAGLAAARVILDGGVLSTLPASDGHFALNGVSAGPHLLQVVHPLLSFDPVRIEAVENSGAVKIQGVARGHRWGRF</sequence>
<protein>
    <recommendedName>
        <fullName evidence="8">ER membrane protein complex subunit 7 beta-sandwich domain-containing protein</fullName>
    </recommendedName>
</protein>
<evidence type="ECO:0000313" key="10">
    <source>
        <dbReference type="EMBL" id="CAL4773909.1"/>
    </source>
</evidence>
<keyword evidence="5" id="KW-1133">Transmembrane helix</keyword>
<feature type="region of interest" description="Disordered" evidence="7">
    <location>
        <begin position="29"/>
        <end position="56"/>
    </location>
</feature>
<evidence type="ECO:0000256" key="5">
    <source>
        <dbReference type="ARBA" id="ARBA00022989"/>
    </source>
</evidence>
<name>A0A9P1C6W1_9DINO</name>
<dbReference type="EMBL" id="CAMXCT010001096">
    <property type="protein sequence ID" value="CAI3986597.1"/>
    <property type="molecule type" value="Genomic_DNA"/>
</dbReference>
<evidence type="ECO:0000256" key="6">
    <source>
        <dbReference type="ARBA" id="ARBA00023136"/>
    </source>
</evidence>
<evidence type="ECO:0000313" key="9">
    <source>
        <dbReference type="EMBL" id="CAI3986597.1"/>
    </source>
</evidence>
<evidence type="ECO:0000259" key="8">
    <source>
        <dbReference type="Pfam" id="PF09430"/>
    </source>
</evidence>
<evidence type="ECO:0000256" key="3">
    <source>
        <dbReference type="ARBA" id="ARBA00022692"/>
    </source>
</evidence>
<reference evidence="9" key="1">
    <citation type="submission" date="2022-10" db="EMBL/GenBank/DDBJ databases">
        <authorList>
            <person name="Chen Y."/>
            <person name="Dougan E. K."/>
            <person name="Chan C."/>
            <person name="Rhodes N."/>
            <person name="Thang M."/>
        </authorList>
    </citation>
    <scope>NUCLEOTIDE SEQUENCE</scope>
</reference>
<dbReference type="InterPro" id="IPR019008">
    <property type="entry name" value="Beta_sandwich_EMC7"/>
</dbReference>
<dbReference type="OrthoDB" id="441030at2759"/>
<feature type="region of interest" description="Disordered" evidence="7">
    <location>
        <begin position="245"/>
        <end position="305"/>
    </location>
</feature>
<keyword evidence="6" id="KW-0472">Membrane</keyword>
<comment type="subcellular location">
    <subcellularLocation>
        <location evidence="1">Membrane</location>
        <topology evidence="1">Single-pass membrane protein</topology>
    </subcellularLocation>
</comment>
<feature type="compositionally biased region" description="Pro residues" evidence="7">
    <location>
        <begin position="245"/>
        <end position="267"/>
    </location>
</feature>
<dbReference type="Pfam" id="PF09430">
    <property type="entry name" value="EMC7_beta-sandw"/>
    <property type="match status" value="1"/>
</dbReference>
<dbReference type="InterPro" id="IPR039163">
    <property type="entry name" value="EMC7"/>
</dbReference>
<feature type="domain" description="ER membrane protein complex subunit 7 beta-sandwich" evidence="8">
    <location>
        <begin position="517"/>
        <end position="568"/>
    </location>
</feature>
<evidence type="ECO:0000256" key="1">
    <source>
        <dbReference type="ARBA" id="ARBA00004167"/>
    </source>
</evidence>
<dbReference type="EMBL" id="CAMXCT030001096">
    <property type="protein sequence ID" value="CAL4773909.1"/>
    <property type="molecule type" value="Genomic_DNA"/>
</dbReference>